<dbReference type="EMBL" id="CP121261">
    <property type="protein sequence ID" value="WFP07713.1"/>
    <property type="molecule type" value="Genomic_DNA"/>
</dbReference>
<reference evidence="1 2" key="1">
    <citation type="submission" date="2023-03" db="EMBL/GenBank/DDBJ databases">
        <title>Achromobacter spanius LIG8.</title>
        <authorList>
            <person name="Shrestha S."/>
        </authorList>
    </citation>
    <scope>NUCLEOTIDE SEQUENCE [LARGE SCALE GENOMIC DNA]</scope>
    <source>
        <strain evidence="1 2">LIG8</strain>
    </source>
</reference>
<evidence type="ECO:0000313" key="1">
    <source>
        <dbReference type="EMBL" id="WFP07713.1"/>
    </source>
</evidence>
<dbReference type="Pfam" id="PF20012">
    <property type="entry name" value="GAP1-N1"/>
    <property type="match status" value="1"/>
</dbReference>
<evidence type="ECO:0000313" key="2">
    <source>
        <dbReference type="Proteomes" id="UP001214170"/>
    </source>
</evidence>
<keyword evidence="2" id="KW-1185">Reference proteome</keyword>
<accession>A0ABY8GT16</accession>
<protein>
    <submittedName>
        <fullName evidence="1">Uncharacterized protein</fullName>
    </submittedName>
</protein>
<gene>
    <name evidence="1" type="ORF">P8T11_25975</name>
</gene>
<dbReference type="Proteomes" id="UP001214170">
    <property type="component" value="Chromosome"/>
</dbReference>
<organism evidence="1 2">
    <name type="scientific">Achromobacter spanius</name>
    <dbReference type="NCBI Taxonomy" id="217203"/>
    <lineage>
        <taxon>Bacteria</taxon>
        <taxon>Pseudomonadati</taxon>
        <taxon>Pseudomonadota</taxon>
        <taxon>Betaproteobacteria</taxon>
        <taxon>Burkholderiales</taxon>
        <taxon>Alcaligenaceae</taxon>
        <taxon>Achromobacter</taxon>
    </lineage>
</organism>
<sequence length="874" mass="96900">MIKIESQLHGYRHGHELIETTVPLEKGDQAVVDRLSDVAGPLRSGDTFSPYFATYPLPSGKWTVLARTWPDDTVSRPGCVRTLSLLIPAEAWANSPSVSPFIKLLDKRELPSAALRMSITEPQEMPLPPAPLFSASELLEALFLEEQRPVAIFDAPEPELIATRLLTALWPSMRRQFALSTLALSPRRIEGREFNLVFAPRSARQKFSEWAGRRVDGQARVGARHRWTSSIVERVFGAPVPRLVEDSDLYGANQVEDATGALLRISLLWDELLTKVEHSPAAALGLLDIAKSRSVLSSQAMTTVQSVLASATRRAVDELPIQDAWILIGAIARKIHATPFATEFHSLQSAAALLARKDPTGALHLLTLDDPVDALSSLVAPIAMGVAEYCSMRGKVLPWDVFSAVPQKRVVQLLIDGPALARTIAFSREMQAEVLAYVVGLSLEMFVAVRDALLPNLVENFQVGLASHFIASLDADTLLKTVHELIGTNDLSATSFLRPLAARARAVQAANGLRGLLKRVQDDARRIALIQASLDPRKEDIEWLLNDSDLTETESQKILVDLLVSADEQQFRALLSEEMLRNTLLVRIPSSARDVFCRLLREGNLPLDQHVAVLRRVLDDRCLQDDDHIDIAFGALERCLVDHFSGDEIEVIGSLLNFVGPVLNPRWAISQGLGNSLDGSLIRRNLLAFESTSTDARSRIVNSLDELSEALGKRWSLDLDAHSAQACANLFWSAAQLQSPDLLTATARMVRLLFRSREWPVSAIMPATFPVVYRELAAGDDVPDMLKFMSFFDWDKCKAARRELIDAFDSSEWDVADLALTICLCPHEEKFVHRIARSFRGDALLNKLARSLERLPQSCGERLEVAIRDVRMDR</sequence>
<dbReference type="RefSeq" id="WP_268079381.1">
    <property type="nucleotide sequence ID" value="NZ_CP106885.1"/>
</dbReference>
<proteinExistence type="predicted"/>
<name>A0ABY8GT16_9BURK</name>